<reference evidence="10" key="1">
    <citation type="journal article" date="2014" name="Int. J. Syst. Evol. Microbiol.">
        <title>Complete genome sequence of Corynebacterium casei LMG S-19264T (=DSM 44701T), isolated from a smear-ripened cheese.</title>
        <authorList>
            <consortium name="US DOE Joint Genome Institute (JGI-PGF)"/>
            <person name="Walter F."/>
            <person name="Albersmeier A."/>
            <person name="Kalinowski J."/>
            <person name="Ruckert C."/>
        </authorList>
    </citation>
    <scope>NUCLEOTIDE SEQUENCE</scope>
    <source>
        <strain evidence="10">KCTC 12870</strain>
    </source>
</reference>
<dbReference type="PANTHER" id="PTHR43047">
    <property type="entry name" value="TWO-COMPONENT HISTIDINE PROTEIN KINASE"/>
    <property type="match status" value="1"/>
</dbReference>
<comment type="catalytic activity">
    <reaction evidence="1">
        <text>ATP + protein L-histidine = ADP + protein N-phospho-L-histidine.</text>
        <dbReference type="EC" id="2.7.13.3"/>
    </reaction>
</comment>
<dbReference type="SUPFAM" id="SSF47384">
    <property type="entry name" value="Homodimeric domain of signal transducing histidine kinase"/>
    <property type="match status" value="1"/>
</dbReference>
<keyword evidence="11" id="KW-1185">Reference proteome</keyword>
<feature type="coiled-coil region" evidence="7">
    <location>
        <begin position="129"/>
        <end position="156"/>
    </location>
</feature>
<accession>A0A8J3DCF3</accession>
<dbReference type="InterPro" id="IPR001789">
    <property type="entry name" value="Sig_transdc_resp-reg_receiver"/>
</dbReference>
<dbReference type="InterPro" id="IPR013655">
    <property type="entry name" value="PAS_fold_3"/>
</dbReference>
<feature type="domain" description="Histidine kinase" evidence="8">
    <location>
        <begin position="293"/>
        <end position="514"/>
    </location>
</feature>
<dbReference type="SUPFAM" id="SSF55874">
    <property type="entry name" value="ATPase domain of HSP90 chaperone/DNA topoisomerase II/histidine kinase"/>
    <property type="match status" value="1"/>
</dbReference>
<evidence type="ECO:0000256" key="6">
    <source>
        <dbReference type="PROSITE-ProRule" id="PRU00169"/>
    </source>
</evidence>
<dbReference type="PROSITE" id="PS50109">
    <property type="entry name" value="HIS_KIN"/>
    <property type="match status" value="1"/>
</dbReference>
<feature type="domain" description="Response regulatory" evidence="9">
    <location>
        <begin position="10"/>
        <end position="126"/>
    </location>
</feature>
<dbReference type="PANTHER" id="PTHR43047:SF72">
    <property type="entry name" value="OSMOSENSING HISTIDINE PROTEIN KINASE SLN1"/>
    <property type="match status" value="1"/>
</dbReference>
<dbReference type="Gene3D" id="3.30.565.10">
    <property type="entry name" value="Histidine kinase-like ATPase, C-terminal domain"/>
    <property type="match status" value="1"/>
</dbReference>
<keyword evidence="4" id="KW-0808">Transferase</keyword>
<dbReference type="Pfam" id="PF00512">
    <property type="entry name" value="HisKA"/>
    <property type="match status" value="1"/>
</dbReference>
<evidence type="ECO:0000256" key="4">
    <source>
        <dbReference type="ARBA" id="ARBA00022679"/>
    </source>
</evidence>
<evidence type="ECO:0000313" key="10">
    <source>
        <dbReference type="EMBL" id="GHC03071.1"/>
    </source>
</evidence>
<evidence type="ECO:0000259" key="8">
    <source>
        <dbReference type="PROSITE" id="PS50109"/>
    </source>
</evidence>
<dbReference type="SUPFAM" id="SSF55785">
    <property type="entry name" value="PYP-like sensor domain (PAS domain)"/>
    <property type="match status" value="1"/>
</dbReference>
<dbReference type="Pfam" id="PF00072">
    <property type="entry name" value="Response_reg"/>
    <property type="match status" value="2"/>
</dbReference>
<keyword evidence="7" id="KW-0175">Coiled coil</keyword>
<evidence type="ECO:0000259" key="9">
    <source>
        <dbReference type="PROSITE" id="PS50110"/>
    </source>
</evidence>
<dbReference type="InterPro" id="IPR003594">
    <property type="entry name" value="HATPase_dom"/>
</dbReference>
<feature type="modified residue" description="4-aspartylphosphate" evidence="6">
    <location>
        <position position="61"/>
    </location>
</feature>
<dbReference type="Pfam" id="PF02518">
    <property type="entry name" value="HATPase_c"/>
    <property type="match status" value="1"/>
</dbReference>
<dbReference type="Pfam" id="PF08447">
    <property type="entry name" value="PAS_3"/>
    <property type="match status" value="1"/>
</dbReference>
<dbReference type="EMBL" id="BMXG01000011">
    <property type="protein sequence ID" value="GHC03071.1"/>
    <property type="molecule type" value="Genomic_DNA"/>
</dbReference>
<dbReference type="GO" id="GO:0009927">
    <property type="term" value="F:histidine phosphotransfer kinase activity"/>
    <property type="evidence" value="ECO:0007669"/>
    <property type="project" value="TreeGrafter"/>
</dbReference>
<evidence type="ECO:0000256" key="5">
    <source>
        <dbReference type="ARBA" id="ARBA00022777"/>
    </source>
</evidence>
<dbReference type="PRINTS" id="PR00344">
    <property type="entry name" value="BCTRLSENSOR"/>
</dbReference>
<dbReference type="Gene3D" id="3.30.450.20">
    <property type="entry name" value="PAS domain"/>
    <property type="match status" value="1"/>
</dbReference>
<dbReference type="InterPro" id="IPR003661">
    <property type="entry name" value="HisK_dim/P_dom"/>
</dbReference>
<dbReference type="Proteomes" id="UP000642829">
    <property type="component" value="Unassembled WGS sequence"/>
</dbReference>
<dbReference type="Gene3D" id="3.40.50.2300">
    <property type="match status" value="2"/>
</dbReference>
<dbReference type="AlphaFoldDB" id="A0A8J3DCF3"/>
<evidence type="ECO:0000256" key="3">
    <source>
        <dbReference type="ARBA" id="ARBA00022553"/>
    </source>
</evidence>
<dbReference type="SMART" id="SM00448">
    <property type="entry name" value="REC"/>
    <property type="match status" value="2"/>
</dbReference>
<dbReference type="SUPFAM" id="SSF52172">
    <property type="entry name" value="CheY-like"/>
    <property type="match status" value="2"/>
</dbReference>
<evidence type="ECO:0000313" key="11">
    <source>
        <dbReference type="Proteomes" id="UP000642829"/>
    </source>
</evidence>
<sequence>MNNTQHREYRILLIEDDFGLQHFIMRRMRADGYQVMAVSSGAEAIKELSDTQQEYDLVLLDYKLPDTNAEELVTEHWASLGSPPFIMLTGFGDERVAVQLMKLGAEDYIIKEADFIDYLRPAVERTLRHISQRDQLDEAQRQLKESEERLNLALHTAGIAVWDINLPEQHAYVCERWREISGQSLPRGPISLGLLHAVIHSEDRDYFQRRWSNFIRQTDSKRHFEAAFRIVHAESGDRWIENQGIVVLREPDGRPRRIICTFNDVTAKMRVREMEDQLRRAQRMDTLGSLAGGIAHDFNNVLAAIIGYNELTQRDPENVEFVLSNADHISRASQRAREIIRQVLLFSRLTNPEITKVDLVEVVNESVDFIRAVVAEHTLIETYYELDKAVIDADSGQISQVITNLLNNAAHAVKDVRGVIQVRIRETVSDQRNGYDEDRYGFFCVEVQDNGSGIPLNIQERIFEPFFSTKRKGEGTGLGLATSQGIIGSHGGRMTVTSEVGHGACFSVILPKARHSTVVKEKKKTTPVTPSALRILLVDDEIALTEVTTQLLILHGFEVDAYHDPVQALEYCKSTCEEYDLAICDYNMPHLNGDKLISILHEMHPQLPCVLVTGNMDQQQAKLTDIAPFTKLLRKPYSHEELMEVISEATLTDFVSQEFAE</sequence>
<reference evidence="10" key="2">
    <citation type="submission" date="2020-09" db="EMBL/GenBank/DDBJ databases">
        <authorList>
            <person name="Sun Q."/>
            <person name="Kim S."/>
        </authorList>
    </citation>
    <scope>NUCLEOTIDE SEQUENCE</scope>
    <source>
        <strain evidence="10">KCTC 12870</strain>
    </source>
</reference>
<dbReference type="InterPro" id="IPR036890">
    <property type="entry name" value="HATPase_C_sf"/>
</dbReference>
<dbReference type="GO" id="GO:0000155">
    <property type="term" value="F:phosphorelay sensor kinase activity"/>
    <property type="evidence" value="ECO:0007669"/>
    <property type="project" value="InterPro"/>
</dbReference>
<feature type="modified residue" description="4-aspartylphosphate" evidence="6">
    <location>
        <position position="585"/>
    </location>
</feature>
<keyword evidence="5 10" id="KW-0418">Kinase</keyword>
<dbReference type="InterPro" id="IPR005467">
    <property type="entry name" value="His_kinase_dom"/>
</dbReference>
<dbReference type="SMART" id="SM00387">
    <property type="entry name" value="HATPase_c"/>
    <property type="match status" value="1"/>
</dbReference>
<gene>
    <name evidence="10" type="ORF">GCM10007047_19520</name>
</gene>
<dbReference type="InterPro" id="IPR036097">
    <property type="entry name" value="HisK_dim/P_sf"/>
</dbReference>
<dbReference type="InterPro" id="IPR004358">
    <property type="entry name" value="Sig_transdc_His_kin-like_C"/>
</dbReference>
<dbReference type="InterPro" id="IPR011006">
    <property type="entry name" value="CheY-like_superfamily"/>
</dbReference>
<evidence type="ECO:0000256" key="7">
    <source>
        <dbReference type="SAM" id="Coils"/>
    </source>
</evidence>
<dbReference type="SMART" id="SM00388">
    <property type="entry name" value="HisKA"/>
    <property type="match status" value="1"/>
</dbReference>
<dbReference type="Gene3D" id="1.10.287.130">
    <property type="match status" value="1"/>
</dbReference>
<dbReference type="InterPro" id="IPR035965">
    <property type="entry name" value="PAS-like_dom_sf"/>
</dbReference>
<dbReference type="GO" id="GO:0005886">
    <property type="term" value="C:plasma membrane"/>
    <property type="evidence" value="ECO:0007669"/>
    <property type="project" value="TreeGrafter"/>
</dbReference>
<dbReference type="RefSeq" id="WP_189514575.1">
    <property type="nucleotide sequence ID" value="NZ_BMXG01000011.1"/>
</dbReference>
<keyword evidence="3 6" id="KW-0597">Phosphoprotein</keyword>
<evidence type="ECO:0000256" key="2">
    <source>
        <dbReference type="ARBA" id="ARBA00012438"/>
    </source>
</evidence>
<feature type="domain" description="Response regulatory" evidence="9">
    <location>
        <begin position="534"/>
        <end position="650"/>
    </location>
</feature>
<name>A0A8J3DCF3_9BACT</name>
<dbReference type="PROSITE" id="PS50110">
    <property type="entry name" value="RESPONSE_REGULATORY"/>
    <property type="match status" value="2"/>
</dbReference>
<dbReference type="CDD" id="cd00082">
    <property type="entry name" value="HisKA"/>
    <property type="match status" value="1"/>
</dbReference>
<proteinExistence type="predicted"/>
<organism evidence="10 11">
    <name type="scientific">Cerasicoccus arenae</name>
    <dbReference type="NCBI Taxonomy" id="424488"/>
    <lineage>
        <taxon>Bacteria</taxon>
        <taxon>Pseudomonadati</taxon>
        <taxon>Verrucomicrobiota</taxon>
        <taxon>Opitutia</taxon>
        <taxon>Puniceicoccales</taxon>
        <taxon>Cerasicoccaceae</taxon>
        <taxon>Cerasicoccus</taxon>
    </lineage>
</organism>
<dbReference type="EC" id="2.7.13.3" evidence="2"/>
<dbReference type="CDD" id="cd00156">
    <property type="entry name" value="REC"/>
    <property type="match status" value="1"/>
</dbReference>
<evidence type="ECO:0000256" key="1">
    <source>
        <dbReference type="ARBA" id="ARBA00000085"/>
    </source>
</evidence>
<protein>
    <recommendedName>
        <fullName evidence="2">histidine kinase</fullName>
        <ecNumber evidence="2">2.7.13.3</ecNumber>
    </recommendedName>
</protein>
<comment type="caution">
    <text evidence="10">The sequence shown here is derived from an EMBL/GenBank/DDBJ whole genome shotgun (WGS) entry which is preliminary data.</text>
</comment>